<evidence type="ECO:0000259" key="8">
    <source>
        <dbReference type="PROSITE" id="PS51294"/>
    </source>
</evidence>
<feature type="domain" description="Myb-like" evidence="6">
    <location>
        <begin position="162"/>
        <end position="213"/>
    </location>
</feature>
<keyword evidence="1" id="KW-0805">Transcription regulation</keyword>
<dbReference type="InterPro" id="IPR017930">
    <property type="entry name" value="Myb_dom"/>
</dbReference>
<comment type="caution">
    <text evidence="9">The sequence shown here is derived from an EMBL/GenBank/DDBJ whole genome shotgun (WGS) entry which is preliminary data.</text>
</comment>
<keyword evidence="2" id="KW-0238">DNA-binding</keyword>
<evidence type="ECO:0000313" key="10">
    <source>
        <dbReference type="Proteomes" id="UP000179807"/>
    </source>
</evidence>
<dbReference type="EMBL" id="MLAK01000550">
    <property type="protein sequence ID" value="OHT13002.1"/>
    <property type="molecule type" value="Genomic_DNA"/>
</dbReference>
<feature type="domain" description="HTH myb-type" evidence="8">
    <location>
        <begin position="162"/>
        <end position="217"/>
    </location>
</feature>
<evidence type="ECO:0000256" key="3">
    <source>
        <dbReference type="ARBA" id="ARBA00023163"/>
    </source>
</evidence>
<feature type="domain" description="Myb-like" evidence="6">
    <location>
        <begin position="109"/>
        <end position="161"/>
    </location>
</feature>
<gene>
    <name evidence="9" type="ORF">TRFO_16967</name>
</gene>
<feature type="domain" description="SANT" evidence="7">
    <location>
        <begin position="165"/>
        <end position="217"/>
    </location>
</feature>
<dbReference type="AlphaFoldDB" id="A0A1J4KPG9"/>
<organism evidence="9 10">
    <name type="scientific">Tritrichomonas foetus</name>
    <dbReference type="NCBI Taxonomy" id="1144522"/>
    <lineage>
        <taxon>Eukaryota</taxon>
        <taxon>Metamonada</taxon>
        <taxon>Parabasalia</taxon>
        <taxon>Tritrichomonadida</taxon>
        <taxon>Tritrichomonadidae</taxon>
        <taxon>Tritrichomonas</taxon>
    </lineage>
</organism>
<evidence type="ECO:0000256" key="5">
    <source>
        <dbReference type="SAM" id="MobiDB-lite"/>
    </source>
</evidence>
<dbReference type="InterPro" id="IPR009057">
    <property type="entry name" value="Homeodomain-like_sf"/>
</dbReference>
<keyword evidence="10" id="KW-1185">Reference proteome</keyword>
<dbReference type="Proteomes" id="UP000179807">
    <property type="component" value="Unassembled WGS sequence"/>
</dbReference>
<evidence type="ECO:0000256" key="2">
    <source>
        <dbReference type="ARBA" id="ARBA00023125"/>
    </source>
</evidence>
<dbReference type="PROSITE" id="PS50090">
    <property type="entry name" value="MYB_LIKE"/>
    <property type="match status" value="2"/>
</dbReference>
<evidence type="ECO:0000256" key="4">
    <source>
        <dbReference type="ARBA" id="ARBA00023242"/>
    </source>
</evidence>
<reference evidence="9" key="1">
    <citation type="submission" date="2016-10" db="EMBL/GenBank/DDBJ databases">
        <authorList>
            <person name="Benchimol M."/>
            <person name="Almeida L.G."/>
            <person name="Vasconcelos A.T."/>
            <person name="Perreira-Neves A."/>
            <person name="Rosa I.A."/>
            <person name="Tasca T."/>
            <person name="Bogo M.R."/>
            <person name="de Souza W."/>
        </authorList>
    </citation>
    <scope>NUCLEOTIDE SEQUENCE [LARGE SCALE GENOMIC DNA]</scope>
    <source>
        <strain evidence="9">K</strain>
    </source>
</reference>
<dbReference type="PROSITE" id="PS51294">
    <property type="entry name" value="HTH_MYB"/>
    <property type="match status" value="2"/>
</dbReference>
<proteinExistence type="predicted"/>
<dbReference type="CDD" id="cd00167">
    <property type="entry name" value="SANT"/>
    <property type="match status" value="2"/>
</dbReference>
<evidence type="ECO:0000256" key="1">
    <source>
        <dbReference type="ARBA" id="ARBA00023015"/>
    </source>
</evidence>
<keyword evidence="3" id="KW-0804">Transcription</keyword>
<dbReference type="GO" id="GO:0042796">
    <property type="term" value="P:snRNA transcription by RNA polymerase III"/>
    <property type="evidence" value="ECO:0007669"/>
    <property type="project" value="TreeGrafter"/>
</dbReference>
<dbReference type="GO" id="GO:0000978">
    <property type="term" value="F:RNA polymerase II cis-regulatory region sequence-specific DNA binding"/>
    <property type="evidence" value="ECO:0007669"/>
    <property type="project" value="TreeGrafter"/>
</dbReference>
<dbReference type="GO" id="GO:0042795">
    <property type="term" value="P:snRNA transcription by RNA polymerase II"/>
    <property type="evidence" value="ECO:0007669"/>
    <property type="project" value="TreeGrafter"/>
</dbReference>
<dbReference type="GeneID" id="94834009"/>
<name>A0A1J4KPG9_9EUKA</name>
<dbReference type="SMART" id="SM00717">
    <property type="entry name" value="SANT"/>
    <property type="match status" value="2"/>
</dbReference>
<dbReference type="InterPro" id="IPR051575">
    <property type="entry name" value="Myb-like_DNA-bd"/>
</dbReference>
<protein>
    <submittedName>
        <fullName evidence="9">Myb-like DNA-binding domain containing protein</fullName>
    </submittedName>
</protein>
<feature type="domain" description="HTH myb-type" evidence="8">
    <location>
        <begin position="109"/>
        <end position="159"/>
    </location>
</feature>
<dbReference type="InterPro" id="IPR017884">
    <property type="entry name" value="SANT_dom"/>
</dbReference>
<feature type="region of interest" description="Disordered" evidence="5">
    <location>
        <begin position="248"/>
        <end position="288"/>
    </location>
</feature>
<dbReference type="OrthoDB" id="608866at2759"/>
<dbReference type="PROSITE" id="PS51293">
    <property type="entry name" value="SANT"/>
    <property type="match status" value="1"/>
</dbReference>
<dbReference type="RefSeq" id="XP_068366138.1">
    <property type="nucleotide sequence ID" value="XM_068499305.1"/>
</dbReference>
<dbReference type="GO" id="GO:0019185">
    <property type="term" value="C:snRNA-activating protein complex"/>
    <property type="evidence" value="ECO:0007669"/>
    <property type="project" value="TreeGrafter"/>
</dbReference>
<evidence type="ECO:0000259" key="7">
    <source>
        <dbReference type="PROSITE" id="PS51293"/>
    </source>
</evidence>
<dbReference type="GO" id="GO:0001006">
    <property type="term" value="F:RNA polymerase III type 3 promoter sequence-specific DNA binding"/>
    <property type="evidence" value="ECO:0007669"/>
    <property type="project" value="TreeGrafter"/>
</dbReference>
<dbReference type="InterPro" id="IPR001005">
    <property type="entry name" value="SANT/Myb"/>
</dbReference>
<feature type="compositionally biased region" description="Polar residues" evidence="5">
    <location>
        <begin position="260"/>
        <end position="281"/>
    </location>
</feature>
<dbReference type="PANTHER" id="PTHR46621">
    <property type="entry name" value="SNRNA-ACTIVATING PROTEIN COMPLEX SUBUNIT 4"/>
    <property type="match status" value="1"/>
</dbReference>
<sequence length="379" mass="42317">MDSLQSPLLPVAQSYIVDSANGADQESQDIALAALEKLLNGTCDYAECRVVFEKHIKNTVALDKIQSILTVDENPLPPLDEEANAIPNNSMPNSFPQKIGGYSSNSSFSRKRKLNPWEQCEDIRLLAAIHKYGFENWVSVAKFVGHSRTRAQCSQRWNRGLDPHLRKCRWTPEEEEKLKELIVQHGLKAWTQIAQKLGNRSDVQCRYHYNQMLKQSAAVSSTANGSNTSSNAVNLTLNKNNAHALPMSPLPTPFIHRTDSAPSVTNERDSAPNSPNNTLNDSPHRPTATVSFVQNNAPNVLTEKASEDNSSSMNFVPDFLVSPEISLGDKHNSHNLMEIFDNAWDVSYAMNDINDDLFLAFESNTNFLTDQVMIQDSIF</sequence>
<dbReference type="Gene3D" id="1.10.10.60">
    <property type="entry name" value="Homeodomain-like"/>
    <property type="match status" value="2"/>
</dbReference>
<keyword evidence="4" id="KW-0539">Nucleus</keyword>
<accession>A0A1J4KPG9</accession>
<dbReference type="PANTHER" id="PTHR46621:SF1">
    <property type="entry name" value="SNRNA-ACTIVATING PROTEIN COMPLEX SUBUNIT 4"/>
    <property type="match status" value="1"/>
</dbReference>
<evidence type="ECO:0000259" key="6">
    <source>
        <dbReference type="PROSITE" id="PS50090"/>
    </source>
</evidence>
<dbReference type="VEuPathDB" id="TrichDB:TRFO_16967"/>
<dbReference type="SUPFAM" id="SSF46689">
    <property type="entry name" value="Homeodomain-like"/>
    <property type="match status" value="2"/>
</dbReference>
<evidence type="ECO:0000313" key="9">
    <source>
        <dbReference type="EMBL" id="OHT13002.1"/>
    </source>
</evidence>
<dbReference type="Pfam" id="PF00249">
    <property type="entry name" value="Myb_DNA-binding"/>
    <property type="match status" value="2"/>
</dbReference>